<dbReference type="Proteomes" id="UP001280156">
    <property type="component" value="Unassembled WGS sequence"/>
</dbReference>
<sequence length="180" mass="19238">MSAADLILPGFYGKMPAAGDFVTRRLPGDFVRVWDRWLAQHIVPLFGLEAWPTSTALRFLSGPGAFGGSAGIVLQSADRVGRQFPLSVVARLPEAPLKLAYADAWFEGVENAALAAQRGELTPDQLDAALGVLPVPLVDGEGDVIDGLAAWTGHTDIFDIDPQAPQPTLERIFAASWETS</sequence>
<dbReference type="PIRSF" id="PIRSF029287">
    <property type="entry name" value="UCP029287"/>
    <property type="match status" value="1"/>
</dbReference>
<dbReference type="Gene3D" id="3.40.1730.10">
    <property type="entry name" value="pa0076 domain"/>
    <property type="match status" value="1"/>
</dbReference>
<protein>
    <submittedName>
        <fullName evidence="1">Type VI secretion system-associated protein TagF</fullName>
    </submittedName>
</protein>
<organism evidence="1 2">
    <name type="scientific">Mesorhizobium humile</name>
    <dbReference type="NCBI Taxonomy" id="3072313"/>
    <lineage>
        <taxon>Bacteria</taxon>
        <taxon>Pseudomonadati</taxon>
        <taxon>Pseudomonadota</taxon>
        <taxon>Alphaproteobacteria</taxon>
        <taxon>Hyphomicrobiales</taxon>
        <taxon>Phyllobacteriaceae</taxon>
        <taxon>Mesorhizobium</taxon>
    </lineage>
</organism>
<gene>
    <name evidence="1" type="primary">tagF</name>
    <name evidence="1" type="ORF">RFM52_26945</name>
</gene>
<comment type="caution">
    <text evidence="1">The sequence shown here is derived from an EMBL/GenBank/DDBJ whole genome shotgun (WGS) entry which is preliminary data.</text>
</comment>
<proteinExistence type="predicted"/>
<name>A0ABU4YQ70_9HYPH</name>
<keyword evidence="2" id="KW-1185">Reference proteome</keyword>
<dbReference type="RefSeq" id="WP_320298727.1">
    <property type="nucleotide sequence ID" value="NZ_JAVIIU010000019.1"/>
</dbReference>
<dbReference type="InterPro" id="IPR038225">
    <property type="entry name" value="TagF_sf"/>
</dbReference>
<dbReference type="InterPro" id="IPR017748">
    <property type="entry name" value="TagF"/>
</dbReference>
<reference evidence="1 2" key="1">
    <citation type="submission" date="2023-08" db="EMBL/GenBank/DDBJ databases">
        <title>Implementing the SeqCode for naming new Mesorhizobium species isolated from Vachellia karroo root nodules.</title>
        <authorList>
            <person name="Van Lill M."/>
        </authorList>
    </citation>
    <scope>NUCLEOTIDE SEQUENCE [LARGE SCALE GENOMIC DNA]</scope>
    <source>
        <strain evidence="1 2">VK2B</strain>
    </source>
</reference>
<accession>A0ABU4YQ70</accession>
<evidence type="ECO:0000313" key="2">
    <source>
        <dbReference type="Proteomes" id="UP001280156"/>
    </source>
</evidence>
<dbReference type="EMBL" id="JAVIIV010000023">
    <property type="protein sequence ID" value="MDX8488811.1"/>
    <property type="molecule type" value="Genomic_DNA"/>
</dbReference>
<evidence type="ECO:0000313" key="1">
    <source>
        <dbReference type="EMBL" id="MDX8488811.1"/>
    </source>
</evidence>
<dbReference type="Pfam" id="PF09867">
    <property type="entry name" value="TagF_N"/>
    <property type="match status" value="1"/>
</dbReference>
<dbReference type="NCBIfam" id="TIGR03373">
    <property type="entry name" value="VI_minor_4"/>
    <property type="match status" value="1"/>
</dbReference>